<evidence type="ECO:0000313" key="3">
    <source>
        <dbReference type="EMBL" id="CAF3724861.1"/>
    </source>
</evidence>
<accession>A0A818M5N5</accession>
<dbReference type="Proteomes" id="UP000663836">
    <property type="component" value="Unassembled WGS sequence"/>
</dbReference>
<sequence length="182" mass="19942">MKCLALIAALCFFGVCAGQDGITGDFLTNNLLNPMLDQIYQNAINLLGQQITSLFGGLFGGKRALPDLMNMNIGEVVTQFTAQVKQVYQRLFNVFLQIVQHVENWMQKPNLASIEFARAGAEAQKAISQIKLGVNFLQPLVNLVQTHLQALIPDFEGIIQQVFGAIQQPIQSLIGTGSLLQP</sequence>
<protein>
    <submittedName>
        <fullName evidence="2">Uncharacterized protein</fullName>
    </submittedName>
</protein>
<reference evidence="2" key="1">
    <citation type="submission" date="2021-02" db="EMBL/GenBank/DDBJ databases">
        <authorList>
            <person name="Nowell W R."/>
        </authorList>
    </citation>
    <scope>NUCLEOTIDE SEQUENCE</scope>
</reference>
<dbReference type="EMBL" id="CAJOAX010001540">
    <property type="protein sequence ID" value="CAF3724861.1"/>
    <property type="molecule type" value="Genomic_DNA"/>
</dbReference>
<keyword evidence="1" id="KW-0732">Signal</keyword>
<dbReference type="Proteomes" id="UP000663823">
    <property type="component" value="Unassembled WGS sequence"/>
</dbReference>
<evidence type="ECO:0000313" key="2">
    <source>
        <dbReference type="EMBL" id="CAF3585499.1"/>
    </source>
</evidence>
<organism evidence="2 4">
    <name type="scientific">Rotaria sordida</name>
    <dbReference type="NCBI Taxonomy" id="392033"/>
    <lineage>
        <taxon>Eukaryota</taxon>
        <taxon>Metazoa</taxon>
        <taxon>Spiralia</taxon>
        <taxon>Gnathifera</taxon>
        <taxon>Rotifera</taxon>
        <taxon>Eurotatoria</taxon>
        <taxon>Bdelloidea</taxon>
        <taxon>Philodinida</taxon>
        <taxon>Philodinidae</taxon>
        <taxon>Rotaria</taxon>
    </lineage>
</organism>
<comment type="caution">
    <text evidence="2">The sequence shown here is derived from an EMBL/GenBank/DDBJ whole genome shotgun (WGS) entry which is preliminary data.</text>
</comment>
<proteinExistence type="predicted"/>
<dbReference type="EMBL" id="CAJOBD010000125">
    <property type="protein sequence ID" value="CAF3585499.1"/>
    <property type="molecule type" value="Genomic_DNA"/>
</dbReference>
<dbReference type="AlphaFoldDB" id="A0A818M5N5"/>
<feature type="chain" id="PRO_5036233568" evidence="1">
    <location>
        <begin position="19"/>
        <end position="182"/>
    </location>
</feature>
<feature type="signal peptide" evidence="1">
    <location>
        <begin position="1"/>
        <end position="18"/>
    </location>
</feature>
<name>A0A818M5N5_9BILA</name>
<evidence type="ECO:0000256" key="1">
    <source>
        <dbReference type="SAM" id="SignalP"/>
    </source>
</evidence>
<gene>
    <name evidence="2" type="ORF">JBS370_LOCUS3027</name>
    <name evidence="3" type="ORF">OTI717_LOCUS14061</name>
</gene>
<evidence type="ECO:0000313" key="4">
    <source>
        <dbReference type="Proteomes" id="UP000663836"/>
    </source>
</evidence>